<evidence type="ECO:0000313" key="12">
    <source>
        <dbReference type="EMBL" id="WED64139.1"/>
    </source>
</evidence>
<keyword evidence="2" id="KW-0813">Transport</keyword>
<dbReference type="PANTHER" id="PTHR43394">
    <property type="entry name" value="ATP-DEPENDENT PERMEASE MDL1, MITOCHONDRIAL"/>
    <property type="match status" value="1"/>
</dbReference>
<dbReference type="Gene3D" id="3.40.50.300">
    <property type="entry name" value="P-loop containing nucleotide triphosphate hydrolases"/>
    <property type="match status" value="1"/>
</dbReference>
<dbReference type="PROSITE" id="PS00211">
    <property type="entry name" value="ABC_TRANSPORTER_1"/>
    <property type="match status" value="1"/>
</dbReference>
<dbReference type="GO" id="GO:0015421">
    <property type="term" value="F:ABC-type oligopeptide transporter activity"/>
    <property type="evidence" value="ECO:0007669"/>
    <property type="project" value="TreeGrafter"/>
</dbReference>
<dbReference type="Gene3D" id="1.20.1560.10">
    <property type="entry name" value="ABC transporter type 1, transmembrane domain"/>
    <property type="match status" value="1"/>
</dbReference>
<keyword evidence="3" id="KW-1003">Cell membrane</keyword>
<dbReference type="SMART" id="SM00382">
    <property type="entry name" value="AAA"/>
    <property type="match status" value="1"/>
</dbReference>
<evidence type="ECO:0000259" key="10">
    <source>
        <dbReference type="PROSITE" id="PS50893"/>
    </source>
</evidence>
<dbReference type="GO" id="GO:0005524">
    <property type="term" value="F:ATP binding"/>
    <property type="evidence" value="ECO:0007669"/>
    <property type="project" value="UniProtKB-KW"/>
</dbReference>
<dbReference type="GO" id="GO:0005886">
    <property type="term" value="C:plasma membrane"/>
    <property type="evidence" value="ECO:0007669"/>
    <property type="project" value="UniProtKB-SubCell"/>
</dbReference>
<keyword evidence="8 9" id="KW-0472">Membrane</keyword>
<dbReference type="PROSITE" id="PS50893">
    <property type="entry name" value="ABC_TRANSPORTER_2"/>
    <property type="match status" value="1"/>
</dbReference>
<dbReference type="PROSITE" id="PS50929">
    <property type="entry name" value="ABC_TM1F"/>
    <property type="match status" value="1"/>
</dbReference>
<evidence type="ECO:0000256" key="3">
    <source>
        <dbReference type="ARBA" id="ARBA00022475"/>
    </source>
</evidence>
<comment type="subcellular location">
    <subcellularLocation>
        <location evidence="1">Cell membrane</location>
        <topology evidence="1">Multi-pass membrane protein</topology>
    </subcellularLocation>
</comment>
<keyword evidence="13" id="KW-1185">Reference proteome</keyword>
<keyword evidence="4 9" id="KW-0812">Transmembrane</keyword>
<dbReference type="InterPro" id="IPR011527">
    <property type="entry name" value="ABC1_TM_dom"/>
</dbReference>
<evidence type="ECO:0000256" key="7">
    <source>
        <dbReference type="ARBA" id="ARBA00022989"/>
    </source>
</evidence>
<dbReference type="FunFam" id="3.40.50.300:FF:000221">
    <property type="entry name" value="Multidrug ABC transporter ATP-binding protein"/>
    <property type="match status" value="1"/>
</dbReference>
<dbReference type="CDD" id="cd07346">
    <property type="entry name" value="ABC_6TM_exporters"/>
    <property type="match status" value="1"/>
</dbReference>
<evidence type="ECO:0000256" key="9">
    <source>
        <dbReference type="SAM" id="Phobius"/>
    </source>
</evidence>
<gene>
    <name evidence="12" type="ORF">PXH66_17515</name>
</gene>
<dbReference type="RefSeq" id="WP_330928044.1">
    <property type="nucleotide sequence ID" value="NZ_CP119075.1"/>
</dbReference>
<dbReference type="InterPro" id="IPR003439">
    <property type="entry name" value="ABC_transporter-like_ATP-bd"/>
</dbReference>
<dbReference type="Proteomes" id="UP001218638">
    <property type="component" value="Chromosome"/>
</dbReference>
<feature type="transmembrane region" description="Helical" evidence="9">
    <location>
        <begin position="73"/>
        <end position="92"/>
    </location>
</feature>
<organism evidence="12 13">
    <name type="scientific">Synoicihabitans lomoniglobus</name>
    <dbReference type="NCBI Taxonomy" id="2909285"/>
    <lineage>
        <taxon>Bacteria</taxon>
        <taxon>Pseudomonadati</taxon>
        <taxon>Verrucomicrobiota</taxon>
        <taxon>Opitutia</taxon>
        <taxon>Opitutales</taxon>
        <taxon>Opitutaceae</taxon>
        <taxon>Synoicihabitans</taxon>
    </lineage>
</organism>
<dbReference type="SUPFAM" id="SSF90123">
    <property type="entry name" value="ABC transporter transmembrane region"/>
    <property type="match status" value="1"/>
</dbReference>
<dbReference type="InterPro" id="IPR036640">
    <property type="entry name" value="ABC1_TM_sf"/>
</dbReference>
<dbReference type="Pfam" id="PF00664">
    <property type="entry name" value="ABC_membrane"/>
    <property type="match status" value="1"/>
</dbReference>
<feature type="domain" description="ABC transporter" evidence="10">
    <location>
        <begin position="356"/>
        <end position="591"/>
    </location>
</feature>
<evidence type="ECO:0000256" key="6">
    <source>
        <dbReference type="ARBA" id="ARBA00022840"/>
    </source>
</evidence>
<evidence type="ECO:0000313" key="13">
    <source>
        <dbReference type="Proteomes" id="UP001218638"/>
    </source>
</evidence>
<dbReference type="InterPro" id="IPR039421">
    <property type="entry name" value="Type_1_exporter"/>
</dbReference>
<dbReference type="AlphaFoldDB" id="A0AAE9ZW17"/>
<evidence type="ECO:0000259" key="11">
    <source>
        <dbReference type="PROSITE" id="PS50929"/>
    </source>
</evidence>
<reference evidence="12" key="1">
    <citation type="submission" date="2023-03" db="EMBL/GenBank/DDBJ databases">
        <title>Lomoglobus Profundus gen. nov., sp. nov., a novel member of the phylum Verrucomicrobia, isolated from deep-marine sediment of South China Sea.</title>
        <authorList>
            <person name="Ahmad T."/>
            <person name="Ishaq S.E."/>
            <person name="Wang F."/>
        </authorList>
    </citation>
    <scope>NUCLEOTIDE SEQUENCE</scope>
    <source>
        <strain evidence="12">LMO-M01</strain>
    </source>
</reference>
<dbReference type="EMBL" id="CP119075">
    <property type="protein sequence ID" value="WED64139.1"/>
    <property type="molecule type" value="Genomic_DNA"/>
</dbReference>
<dbReference type="Pfam" id="PF00005">
    <property type="entry name" value="ABC_tran"/>
    <property type="match status" value="1"/>
</dbReference>
<dbReference type="InterPro" id="IPR027417">
    <property type="entry name" value="P-loop_NTPase"/>
</dbReference>
<dbReference type="PANTHER" id="PTHR43394:SF1">
    <property type="entry name" value="ATP-BINDING CASSETTE SUB-FAMILY B MEMBER 10, MITOCHONDRIAL"/>
    <property type="match status" value="1"/>
</dbReference>
<evidence type="ECO:0000256" key="1">
    <source>
        <dbReference type="ARBA" id="ARBA00004651"/>
    </source>
</evidence>
<feature type="transmembrane region" description="Helical" evidence="9">
    <location>
        <begin position="161"/>
        <end position="193"/>
    </location>
</feature>
<dbReference type="InterPro" id="IPR017871">
    <property type="entry name" value="ABC_transporter-like_CS"/>
</dbReference>
<evidence type="ECO:0000256" key="8">
    <source>
        <dbReference type="ARBA" id="ARBA00023136"/>
    </source>
</evidence>
<keyword evidence="5" id="KW-0547">Nucleotide-binding</keyword>
<dbReference type="SUPFAM" id="SSF52540">
    <property type="entry name" value="P-loop containing nucleoside triphosphate hydrolases"/>
    <property type="match status" value="1"/>
</dbReference>
<evidence type="ECO:0000256" key="2">
    <source>
        <dbReference type="ARBA" id="ARBA00022448"/>
    </source>
</evidence>
<feature type="transmembrane region" description="Helical" evidence="9">
    <location>
        <begin position="261"/>
        <end position="284"/>
    </location>
</feature>
<proteinExistence type="predicted"/>
<protein>
    <submittedName>
        <fullName evidence="12">ABC transporter ATP-binding protein</fullName>
    </submittedName>
</protein>
<evidence type="ECO:0000256" key="5">
    <source>
        <dbReference type="ARBA" id="ARBA00022741"/>
    </source>
</evidence>
<accession>A0AAE9ZW17</accession>
<feature type="domain" description="ABC transmembrane type-1" evidence="11">
    <location>
        <begin position="34"/>
        <end position="322"/>
    </location>
</feature>
<evidence type="ECO:0000256" key="4">
    <source>
        <dbReference type="ARBA" id="ARBA00022692"/>
    </source>
</evidence>
<sequence length="599" mass="66496">MKTSFATFWSELRKSRTELASCWDLLHPFRAKIAFVLALSALVTAADLARPIIYRWVIDHIALAPELSVDHRVTMLIQVGLALGLVLVFGWGCDYVRAFQGAALNYRVTERLRLRVLKRLLRLRLDALGKLTTGGMVARLNHDTSVLSQIVHRALLEPANAILQIVATLGAIFFVNQTLFVIGLIVVVPLVALTHTISVRARPYFDAVLRNQAELAACTAETFAGLKTTRIHRREKERERTYTRVLHALTRNALKAKKFQIILESGWMFLGAIVQLVIIVIGSLLVVKDLATLGDVMAITMLAVRLFSPFSKLARSFDQLQENFSALHRITDLLNQPVEDTGPSSRRRAPAVIDHITLHGLSFRHADNAHDTLSEISCQITGGETVAIVGRSGAGKTTLLELLSRLHEPSHGHIAINGEPLDSYSLTSFRRIVGLVEQDVFLFSNTVRANIAYGRPHATDAEIEAAARRAHAHDFIEKLPQGYDTLVGESGGTLSGGQRQRLGIARAFLINPQILLLDEATSQLDIESEEKIRQALAELVRGRTTFIVAHRLSTITNADRILVMDEGRICETGTHEELLARKGFYHRTVEIHREATAPR</sequence>
<name>A0AAE9ZW17_9BACT</name>
<keyword evidence="7 9" id="KW-1133">Transmembrane helix</keyword>
<keyword evidence="6 12" id="KW-0067">ATP-binding</keyword>
<dbReference type="InterPro" id="IPR003593">
    <property type="entry name" value="AAA+_ATPase"/>
</dbReference>
<dbReference type="GO" id="GO:0016887">
    <property type="term" value="F:ATP hydrolysis activity"/>
    <property type="evidence" value="ECO:0007669"/>
    <property type="project" value="InterPro"/>
</dbReference>
<dbReference type="KEGG" id="slom:PXH66_17515"/>
<feature type="transmembrane region" description="Helical" evidence="9">
    <location>
        <begin position="33"/>
        <end position="53"/>
    </location>
</feature>